<sequence>METRLPHQYALLLILTPGLHASLLAAAGILYTRWLKFVWKIALIRVAICPDCLFL</sequence>
<dbReference type="AlphaFoldDB" id="A0A9Q9BS08"/>
<name>A0A9Q9BS08_9STAP</name>
<reference evidence="2" key="1">
    <citation type="submission" date="2021-04" db="EMBL/GenBank/DDBJ databases">
        <title>Complete Genome Sequences of Macrococcus spp. from dog and cattle.</title>
        <authorList>
            <person name="Schwendener S."/>
            <person name="Perreten V."/>
        </authorList>
    </citation>
    <scope>NUCLEOTIDE SEQUENCE</scope>
    <source>
        <strain evidence="2">Epi0143-OL</strain>
    </source>
</reference>
<keyword evidence="1" id="KW-0812">Transmembrane</keyword>
<organism evidence="2 3">
    <name type="scientific">Macrococcus equipercicus</name>
    <dbReference type="NCBI Taxonomy" id="69967"/>
    <lineage>
        <taxon>Bacteria</taxon>
        <taxon>Bacillati</taxon>
        <taxon>Bacillota</taxon>
        <taxon>Bacilli</taxon>
        <taxon>Bacillales</taxon>
        <taxon>Staphylococcaceae</taxon>
        <taxon>Macrococcus</taxon>
    </lineage>
</organism>
<evidence type="ECO:0000313" key="2">
    <source>
        <dbReference type="EMBL" id="UTH13074.1"/>
    </source>
</evidence>
<evidence type="ECO:0000256" key="1">
    <source>
        <dbReference type="SAM" id="Phobius"/>
    </source>
</evidence>
<accession>A0A9Q9BS08</accession>
<dbReference type="EMBL" id="CP073809">
    <property type="protein sequence ID" value="UTH13074.1"/>
    <property type="molecule type" value="Genomic_DNA"/>
</dbReference>
<gene>
    <name evidence="2" type="ORF">KFV11_07280</name>
</gene>
<keyword evidence="1" id="KW-0472">Membrane</keyword>
<evidence type="ECO:0000313" key="3">
    <source>
        <dbReference type="Proteomes" id="UP001057381"/>
    </source>
</evidence>
<dbReference type="RefSeq" id="WP_170234518.1">
    <property type="nucleotide sequence ID" value="NZ_CP073809.1"/>
</dbReference>
<feature type="transmembrane region" description="Helical" evidence="1">
    <location>
        <begin position="9"/>
        <end position="31"/>
    </location>
</feature>
<dbReference type="Proteomes" id="UP001057381">
    <property type="component" value="Chromosome"/>
</dbReference>
<dbReference type="KEGG" id="mequ:KFV11_07280"/>
<keyword evidence="1" id="KW-1133">Transmembrane helix</keyword>
<protein>
    <submittedName>
        <fullName evidence="2">Uncharacterized protein</fullName>
    </submittedName>
</protein>
<proteinExistence type="predicted"/>